<protein>
    <recommendedName>
        <fullName evidence="3">Four helix bundle protein</fullName>
    </recommendedName>
</protein>
<proteinExistence type="predicted"/>
<dbReference type="Pfam" id="PF05635">
    <property type="entry name" value="23S_rRNA_IVP"/>
    <property type="match status" value="1"/>
</dbReference>
<evidence type="ECO:0000313" key="1">
    <source>
        <dbReference type="EMBL" id="OGD62958.1"/>
    </source>
</evidence>
<dbReference type="AlphaFoldDB" id="A0A1F5E6H4"/>
<gene>
    <name evidence="1" type="ORF">A2160_04305</name>
</gene>
<reference evidence="1 2" key="1">
    <citation type="journal article" date="2016" name="Nat. Commun.">
        <title>Thousands of microbial genomes shed light on interconnected biogeochemical processes in an aquifer system.</title>
        <authorList>
            <person name="Anantharaman K."/>
            <person name="Brown C.T."/>
            <person name="Hug L.A."/>
            <person name="Sharon I."/>
            <person name="Castelle C.J."/>
            <person name="Probst A.J."/>
            <person name="Thomas B.C."/>
            <person name="Singh A."/>
            <person name="Wilkins M.J."/>
            <person name="Karaoz U."/>
            <person name="Brodie E.L."/>
            <person name="Williams K.H."/>
            <person name="Hubbard S.S."/>
            <person name="Banfield J.F."/>
        </authorList>
    </citation>
    <scope>NUCLEOTIDE SEQUENCE [LARGE SCALE GENOMIC DNA]</scope>
</reference>
<dbReference type="InterPro" id="IPR036583">
    <property type="entry name" value="23S_rRNA_IVS_sf"/>
</dbReference>
<evidence type="ECO:0000313" key="2">
    <source>
        <dbReference type="Proteomes" id="UP000177006"/>
    </source>
</evidence>
<accession>A0A1F5E6H4</accession>
<dbReference type="PANTHER" id="PTHR38471">
    <property type="entry name" value="FOUR HELIX BUNDLE PROTEIN"/>
    <property type="match status" value="1"/>
</dbReference>
<dbReference type="NCBIfam" id="TIGR02436">
    <property type="entry name" value="four helix bundle protein"/>
    <property type="match status" value="1"/>
</dbReference>
<sequence>MKKGYLSLDKLEVYQLSRELSKIAWEIYDTLDWKNKKIIGDQFITAADSVGANVAEGFGRFHYLDKVKFYFNARGSLLESRHWLEILNERKMVFSQAKKKFLRCYQNLRPALNGLIDSTMKAKENQPLP</sequence>
<dbReference type="Proteomes" id="UP000177006">
    <property type="component" value="Unassembled WGS sequence"/>
</dbReference>
<organism evidence="1 2">
    <name type="scientific">Candidatus Beckwithbacteria bacterium RBG_13_42_9</name>
    <dbReference type="NCBI Taxonomy" id="1797457"/>
    <lineage>
        <taxon>Bacteria</taxon>
        <taxon>Candidatus Beckwithiibacteriota</taxon>
    </lineage>
</organism>
<dbReference type="PANTHER" id="PTHR38471:SF2">
    <property type="entry name" value="FOUR HELIX BUNDLE PROTEIN"/>
    <property type="match status" value="1"/>
</dbReference>
<comment type="caution">
    <text evidence="1">The sequence shown here is derived from an EMBL/GenBank/DDBJ whole genome shotgun (WGS) entry which is preliminary data.</text>
</comment>
<dbReference type="STRING" id="1797457.A2160_04305"/>
<evidence type="ECO:0008006" key="3">
    <source>
        <dbReference type="Google" id="ProtNLM"/>
    </source>
</evidence>
<dbReference type="SUPFAM" id="SSF158446">
    <property type="entry name" value="IVS-encoded protein-like"/>
    <property type="match status" value="1"/>
</dbReference>
<dbReference type="Gene3D" id="1.20.1440.60">
    <property type="entry name" value="23S rRNA-intervening sequence"/>
    <property type="match status" value="1"/>
</dbReference>
<dbReference type="InterPro" id="IPR012657">
    <property type="entry name" value="23S_rRNA-intervening_sequence"/>
</dbReference>
<dbReference type="EMBL" id="MEZK01000014">
    <property type="protein sequence ID" value="OGD62958.1"/>
    <property type="molecule type" value="Genomic_DNA"/>
</dbReference>
<name>A0A1F5E6H4_9BACT</name>